<sequence>MQHHDQTPDAGAPRLPREEELLPMLEELYGGFAEAEEALSAIRKGEVDAFLVSTDEGEKVYTLKTAEHPYRVLIEQMREGAAILSPEGTILYGNASFARLLNLPLEQVMGESIFAFIPSDGEEEFRRMMAADDPAGSSGESTLRVQGEAAVPAYLSLKPLQMDGLQAFSLVAMDLTEQKQAEEAQKRANCELEVRQVTLEAQNLQLREAYAALEATEEKYSDLYEFAPIGYFTLDPKGEILETNLAGAALLGRERGRLIGARFGFFVEPDHLQAFNEFLTRVMESGKTEACEVRVLQWDMLTHREGESAWVLLEGRRAAEDGGRRRLRVAATDISRQVRAAERALGESEEKYRLLFENSLDGILLTEPDGTILAANPAACRMLGRTEEEIRQSGRSGIVDTEDRRLRLALEEGARTGRAYSELTFIRKDGSRFDAEISSAFYMSRDGRIQTSMIVRDITVRKRMEKELKHKRELFQGIVDTIPVLITIYDPDLRSFRFNAELRRVLGWSEEDAADDDFMARIYPDPEDRAQAAEFMQSLEPGWREFRSTAKDGSTVEISWANILLSDGTQVGVGIDVRERKRAEEAIRRRTDELIRQTQHLEAAENEANLYLDIMTHDIRNANNVSFMYAELIVDLADGNLSAYAERLHESIRQSTEILNNVATIRRIQQDPGTLVPVNLDAVIREEAGNVPGVLVRYDGRRVEVRADGLLPAVLANLLGNAAKFGGPGVEIAIHVEERDGEVLVSVEDTGPGVPDEVKESIFQRFERGRAAGKGEGLGLFICRTVVARYGGRIWADDRVPGQPMEGAAFRFTLPKVV</sequence>
<organism evidence="10">
    <name type="scientific">hydrocarbon metagenome</name>
    <dbReference type="NCBI Taxonomy" id="938273"/>
    <lineage>
        <taxon>unclassified sequences</taxon>
        <taxon>metagenomes</taxon>
        <taxon>ecological metagenomes</taxon>
    </lineage>
</organism>
<dbReference type="PANTHER" id="PTHR43304">
    <property type="entry name" value="PHYTOCHROME-LIKE PROTEIN CPH1"/>
    <property type="match status" value="1"/>
</dbReference>
<feature type="coiled-coil region" evidence="6">
    <location>
        <begin position="187"/>
        <end position="219"/>
    </location>
</feature>
<keyword evidence="3" id="KW-0597">Phosphoprotein</keyword>
<dbReference type="InterPro" id="IPR052162">
    <property type="entry name" value="Sensor_kinase/Photoreceptor"/>
</dbReference>
<reference evidence="10" key="1">
    <citation type="journal article" date="2015" name="Proc. Natl. Acad. Sci. U.S.A.">
        <title>Networks of energetic and metabolic interactions define dynamics in microbial communities.</title>
        <authorList>
            <person name="Embree M."/>
            <person name="Liu J.K."/>
            <person name="Al-Bassam M.M."/>
            <person name="Zengler K."/>
        </authorList>
    </citation>
    <scope>NUCLEOTIDE SEQUENCE</scope>
</reference>
<dbReference type="NCBIfam" id="TIGR00229">
    <property type="entry name" value="sensory_box"/>
    <property type="match status" value="4"/>
</dbReference>
<dbReference type="GO" id="GO:0004673">
    <property type="term" value="F:protein histidine kinase activity"/>
    <property type="evidence" value="ECO:0007669"/>
    <property type="project" value="UniProtKB-EC"/>
</dbReference>
<feature type="domain" description="PAS" evidence="8">
    <location>
        <begin position="348"/>
        <end position="390"/>
    </location>
</feature>
<dbReference type="EMBL" id="LNQE01001071">
    <property type="protein sequence ID" value="KUG21347.1"/>
    <property type="molecule type" value="Genomic_DNA"/>
</dbReference>
<comment type="catalytic activity">
    <reaction evidence="1">
        <text>ATP + protein L-histidine = ADP + protein N-phospho-L-histidine.</text>
        <dbReference type="EC" id="2.7.13.3"/>
    </reaction>
</comment>
<name>A0A0W8FM13_9ZZZZ</name>
<feature type="domain" description="PAC" evidence="9">
    <location>
        <begin position="419"/>
        <end position="470"/>
    </location>
</feature>
<dbReference type="Gene3D" id="1.10.287.130">
    <property type="match status" value="1"/>
</dbReference>
<keyword evidence="6" id="KW-0175">Coiled coil</keyword>
<keyword evidence="4" id="KW-0808">Transferase</keyword>
<dbReference type="InterPro" id="IPR005467">
    <property type="entry name" value="His_kinase_dom"/>
</dbReference>
<dbReference type="InterPro" id="IPR013767">
    <property type="entry name" value="PAS_fold"/>
</dbReference>
<evidence type="ECO:0000256" key="2">
    <source>
        <dbReference type="ARBA" id="ARBA00012438"/>
    </source>
</evidence>
<dbReference type="InterPro" id="IPR004358">
    <property type="entry name" value="Sig_transdc_His_kin-like_C"/>
</dbReference>
<dbReference type="InterPro" id="IPR035965">
    <property type="entry name" value="PAS-like_dom_sf"/>
</dbReference>
<dbReference type="InterPro" id="IPR036890">
    <property type="entry name" value="HATPase_C_sf"/>
</dbReference>
<evidence type="ECO:0000259" key="7">
    <source>
        <dbReference type="PROSITE" id="PS50109"/>
    </source>
</evidence>
<evidence type="ECO:0000259" key="9">
    <source>
        <dbReference type="PROSITE" id="PS50113"/>
    </source>
</evidence>
<evidence type="ECO:0000256" key="1">
    <source>
        <dbReference type="ARBA" id="ARBA00000085"/>
    </source>
</evidence>
<dbReference type="SMART" id="SM00091">
    <property type="entry name" value="PAS"/>
    <property type="match status" value="4"/>
</dbReference>
<dbReference type="InterPro" id="IPR000014">
    <property type="entry name" value="PAS"/>
</dbReference>
<dbReference type="EC" id="2.7.13.3" evidence="2"/>
<dbReference type="PROSITE" id="PS50109">
    <property type="entry name" value="HIS_KIN"/>
    <property type="match status" value="1"/>
</dbReference>
<dbReference type="PANTHER" id="PTHR43304:SF1">
    <property type="entry name" value="PAC DOMAIN-CONTAINING PROTEIN"/>
    <property type="match status" value="1"/>
</dbReference>
<feature type="domain" description="PAS" evidence="8">
    <location>
        <begin position="471"/>
        <end position="542"/>
    </location>
</feature>
<dbReference type="PROSITE" id="PS50112">
    <property type="entry name" value="PAS"/>
    <property type="match status" value="4"/>
</dbReference>
<proteinExistence type="predicted"/>
<dbReference type="PRINTS" id="PR00344">
    <property type="entry name" value="BCTRLSENSOR"/>
</dbReference>
<comment type="caution">
    <text evidence="10">The sequence shown here is derived from an EMBL/GenBank/DDBJ whole genome shotgun (WGS) entry which is preliminary data.</text>
</comment>
<dbReference type="InterPro" id="IPR000700">
    <property type="entry name" value="PAS-assoc_C"/>
</dbReference>
<keyword evidence="5 10" id="KW-0418">Kinase</keyword>
<protein>
    <recommendedName>
        <fullName evidence="2">histidine kinase</fullName>
        <ecNumber evidence="2">2.7.13.3</ecNumber>
    </recommendedName>
</protein>
<dbReference type="InterPro" id="IPR003594">
    <property type="entry name" value="HATPase_dom"/>
</dbReference>
<dbReference type="Pfam" id="PF13426">
    <property type="entry name" value="PAS_9"/>
    <property type="match status" value="2"/>
</dbReference>
<dbReference type="Gene3D" id="3.30.565.10">
    <property type="entry name" value="Histidine kinase-like ATPase, C-terminal domain"/>
    <property type="match status" value="1"/>
</dbReference>
<evidence type="ECO:0000259" key="8">
    <source>
        <dbReference type="PROSITE" id="PS50112"/>
    </source>
</evidence>
<dbReference type="SUPFAM" id="SSF55785">
    <property type="entry name" value="PYP-like sensor domain (PAS domain)"/>
    <property type="match status" value="4"/>
</dbReference>
<dbReference type="Pfam" id="PF02518">
    <property type="entry name" value="HATPase_c"/>
    <property type="match status" value="1"/>
</dbReference>
<evidence type="ECO:0000256" key="4">
    <source>
        <dbReference type="ARBA" id="ARBA00022679"/>
    </source>
</evidence>
<dbReference type="Pfam" id="PF00989">
    <property type="entry name" value="PAS"/>
    <property type="match status" value="1"/>
</dbReference>
<dbReference type="SUPFAM" id="SSF55874">
    <property type="entry name" value="ATPase domain of HSP90 chaperone/DNA topoisomerase II/histidine kinase"/>
    <property type="match status" value="1"/>
</dbReference>
<evidence type="ECO:0000313" key="10">
    <source>
        <dbReference type="EMBL" id="KUG21347.1"/>
    </source>
</evidence>
<evidence type="ECO:0000256" key="3">
    <source>
        <dbReference type="ARBA" id="ARBA00022553"/>
    </source>
</evidence>
<dbReference type="SMART" id="SM00387">
    <property type="entry name" value="HATPase_c"/>
    <property type="match status" value="1"/>
</dbReference>
<evidence type="ECO:0000256" key="6">
    <source>
        <dbReference type="SAM" id="Coils"/>
    </source>
</evidence>
<evidence type="ECO:0000256" key="5">
    <source>
        <dbReference type="ARBA" id="ARBA00022777"/>
    </source>
</evidence>
<dbReference type="Gene3D" id="3.30.450.20">
    <property type="entry name" value="PAS domain"/>
    <property type="match status" value="4"/>
</dbReference>
<feature type="domain" description="PAS" evidence="8">
    <location>
        <begin position="216"/>
        <end position="286"/>
    </location>
</feature>
<dbReference type="GO" id="GO:0006355">
    <property type="term" value="P:regulation of DNA-templated transcription"/>
    <property type="evidence" value="ECO:0007669"/>
    <property type="project" value="InterPro"/>
</dbReference>
<accession>A0A0W8FM13</accession>
<feature type="domain" description="PAS" evidence="8">
    <location>
        <begin position="66"/>
        <end position="129"/>
    </location>
</feature>
<dbReference type="CDD" id="cd00130">
    <property type="entry name" value="PAS"/>
    <property type="match status" value="3"/>
</dbReference>
<dbReference type="AlphaFoldDB" id="A0A0W8FM13"/>
<feature type="domain" description="Histidine kinase" evidence="7">
    <location>
        <begin position="614"/>
        <end position="818"/>
    </location>
</feature>
<gene>
    <name evidence="10" type="ORF">ASZ90_008904</name>
</gene>
<dbReference type="PROSITE" id="PS50113">
    <property type="entry name" value="PAC"/>
    <property type="match status" value="1"/>
</dbReference>